<evidence type="ECO:0000313" key="2">
    <source>
        <dbReference type="EMBL" id="KRT59001.1"/>
    </source>
</evidence>
<evidence type="ECO:0000313" key="3">
    <source>
        <dbReference type="Proteomes" id="UP000051276"/>
    </source>
</evidence>
<dbReference type="EMBL" id="LMXI01000232">
    <property type="protein sequence ID" value="KRT59001.1"/>
    <property type="molecule type" value="Genomic_DNA"/>
</dbReference>
<gene>
    <name evidence="1" type="ORF">Ga0074115_10320</name>
    <name evidence="2" type="ORF">Ga0076813_14625</name>
</gene>
<organism evidence="1 4">
    <name type="scientific">endosymbiont of Ridgeia piscesae</name>
    <dbReference type="NCBI Taxonomy" id="54398"/>
    <lineage>
        <taxon>Bacteria</taxon>
        <taxon>Pseudomonadati</taxon>
        <taxon>Pseudomonadota</taxon>
        <taxon>Gammaproteobacteria</taxon>
        <taxon>sulfur-oxidizing symbionts</taxon>
    </lineage>
</organism>
<sequence>MDHKQQILAMHARFINEVVKCSQNPERQAELEQHLKQAEENGWTALVSAVRQMLKGRRDAELLNSLDEEDQTIAESILLGMQNPATLPDPDAKPDPAMAAPGLASMIHTASSGNPQALQLISEMAEQMSKAGGPLAGLASVIRPMINGEREPERLCKHLDDTTGQLVQGILKELNTLEQQ</sequence>
<accession>A0A0T5YU16</accession>
<evidence type="ECO:0000313" key="4">
    <source>
        <dbReference type="Proteomes" id="UP000051634"/>
    </source>
</evidence>
<dbReference type="AlphaFoldDB" id="A0A0T5YU16"/>
<dbReference type="Proteomes" id="UP000051276">
    <property type="component" value="Unassembled WGS sequence"/>
</dbReference>
<name>A0A0T5YU16_9GAMM</name>
<protein>
    <submittedName>
        <fullName evidence="1">Uncharacterized protein</fullName>
    </submittedName>
</protein>
<dbReference type="Proteomes" id="UP000051634">
    <property type="component" value="Unassembled WGS sequence"/>
</dbReference>
<reference evidence="3 4" key="1">
    <citation type="submission" date="2015-11" db="EMBL/GenBank/DDBJ databases">
        <title>The genome of Candidatus Endoriftia persephone in Ridgeia piscesae and population structure of the North Eastern Pacific vestimentiferan symbionts.</title>
        <authorList>
            <person name="Perez M."/>
            <person name="Juniper K.S."/>
        </authorList>
    </citation>
    <scope>NUCLEOTIDE SEQUENCE [LARGE SCALE GENOMIC DNA]</scope>
    <source>
        <strain evidence="2">Ind10</strain>
        <strain evidence="1">Ind11</strain>
    </source>
</reference>
<dbReference type="RefSeq" id="WP_057955038.1">
    <property type="nucleotide sequence ID" value="NZ_KQ556867.1"/>
</dbReference>
<dbReference type="STRING" id="54398.Ga0074115_10320"/>
<keyword evidence="4" id="KW-1185">Reference proteome</keyword>
<proteinExistence type="predicted"/>
<evidence type="ECO:0000313" key="1">
    <source>
        <dbReference type="EMBL" id="KRT54123.1"/>
    </source>
</evidence>
<dbReference type="OrthoDB" id="5295432at2"/>
<dbReference type="EMBL" id="LDXT01000093">
    <property type="protein sequence ID" value="KRT54123.1"/>
    <property type="molecule type" value="Genomic_DNA"/>
</dbReference>
<comment type="caution">
    <text evidence="1">The sequence shown here is derived from an EMBL/GenBank/DDBJ whole genome shotgun (WGS) entry which is preliminary data.</text>
</comment>